<evidence type="ECO:0000256" key="12">
    <source>
        <dbReference type="ARBA" id="ARBA00048497"/>
    </source>
</evidence>
<feature type="domain" description="AMP-binding enzyme C-terminal" evidence="14">
    <location>
        <begin position="518"/>
        <end position="593"/>
    </location>
</feature>
<evidence type="ECO:0000256" key="1">
    <source>
        <dbReference type="ARBA" id="ARBA00004275"/>
    </source>
</evidence>
<dbReference type="InterPro" id="IPR025110">
    <property type="entry name" value="AMP-bd_C"/>
</dbReference>
<keyword evidence="11" id="KW-0599">Photoprotein</keyword>
<comment type="catalytic activity">
    <reaction evidence="12">
        <text>firefly D-luciferin + ATP + O2 = firefly oxyluciferin + hnu + AMP + CO2 + diphosphate</text>
        <dbReference type="Rhea" id="RHEA:10732"/>
        <dbReference type="ChEBI" id="CHEBI:15379"/>
        <dbReference type="ChEBI" id="CHEBI:16526"/>
        <dbReference type="ChEBI" id="CHEBI:16792"/>
        <dbReference type="ChEBI" id="CHEBI:30212"/>
        <dbReference type="ChEBI" id="CHEBI:30616"/>
        <dbReference type="ChEBI" id="CHEBI:33019"/>
        <dbReference type="ChEBI" id="CHEBI:58038"/>
        <dbReference type="ChEBI" id="CHEBI:456215"/>
        <dbReference type="EC" id="1.13.12.7"/>
    </reaction>
</comment>
<dbReference type="GO" id="GO:0004497">
    <property type="term" value="F:monooxygenase activity"/>
    <property type="evidence" value="ECO:0007669"/>
    <property type="project" value="UniProtKB-KW"/>
</dbReference>
<evidence type="ECO:0000256" key="4">
    <source>
        <dbReference type="ARBA" id="ARBA00019043"/>
    </source>
</evidence>
<dbReference type="InterPro" id="IPR000873">
    <property type="entry name" value="AMP-dep_synth/lig_dom"/>
</dbReference>
<keyword evidence="8" id="KW-0503">Monooxygenase</keyword>
<dbReference type="FunFam" id="3.30.300.30:FF:000007">
    <property type="entry name" value="4-coumarate--CoA ligase 2"/>
    <property type="match status" value="1"/>
</dbReference>
<dbReference type="Pfam" id="PF13193">
    <property type="entry name" value="AMP-binding_C"/>
    <property type="match status" value="1"/>
</dbReference>
<dbReference type="AlphaFoldDB" id="A0A9P0E0V9"/>
<keyword evidence="6" id="KW-0067">ATP-binding</keyword>
<evidence type="ECO:0000256" key="5">
    <source>
        <dbReference type="ARBA" id="ARBA00022741"/>
    </source>
</evidence>
<dbReference type="GO" id="GO:0008218">
    <property type="term" value="P:bioluminescence"/>
    <property type="evidence" value="ECO:0007669"/>
    <property type="project" value="UniProtKB-KW"/>
</dbReference>
<dbReference type="Gene3D" id="3.40.50.12780">
    <property type="entry name" value="N-terminal domain of ligase-like"/>
    <property type="match status" value="1"/>
</dbReference>
<dbReference type="InterPro" id="IPR020845">
    <property type="entry name" value="AMP-binding_CS"/>
</dbReference>
<keyword evidence="10" id="KW-0455">Luminescence</keyword>
<protein>
    <recommendedName>
        <fullName evidence="4">Luciferin 4-monooxygenase</fullName>
        <ecNumber evidence="3">1.13.12.7</ecNumber>
    </recommendedName>
</protein>
<evidence type="ECO:0000256" key="11">
    <source>
        <dbReference type="ARBA" id="ARBA00023262"/>
    </source>
</evidence>
<proteinExistence type="inferred from homology"/>
<keyword evidence="5" id="KW-0547">Nucleotide-binding</keyword>
<reference evidence="15" key="1">
    <citation type="submission" date="2022-01" db="EMBL/GenBank/DDBJ databases">
        <authorList>
            <person name="King R."/>
        </authorList>
    </citation>
    <scope>NUCLEOTIDE SEQUENCE</scope>
</reference>
<keyword evidence="9" id="KW-0576">Peroxisome</keyword>
<dbReference type="GO" id="GO:0004467">
    <property type="term" value="F:long-chain fatty acid-CoA ligase activity"/>
    <property type="evidence" value="ECO:0007669"/>
    <property type="project" value="TreeGrafter"/>
</dbReference>
<evidence type="ECO:0000256" key="6">
    <source>
        <dbReference type="ARBA" id="ARBA00022840"/>
    </source>
</evidence>
<dbReference type="Proteomes" id="UP001152798">
    <property type="component" value="Chromosome 1"/>
</dbReference>
<dbReference type="GO" id="GO:0046949">
    <property type="term" value="P:fatty-acyl-CoA biosynthetic process"/>
    <property type="evidence" value="ECO:0007669"/>
    <property type="project" value="TreeGrafter"/>
</dbReference>
<dbReference type="GO" id="GO:0005524">
    <property type="term" value="F:ATP binding"/>
    <property type="evidence" value="ECO:0007669"/>
    <property type="project" value="UniProtKB-KW"/>
</dbReference>
<organism evidence="15 16">
    <name type="scientific">Nezara viridula</name>
    <name type="common">Southern green stink bug</name>
    <name type="synonym">Cimex viridulus</name>
    <dbReference type="NCBI Taxonomy" id="85310"/>
    <lineage>
        <taxon>Eukaryota</taxon>
        <taxon>Metazoa</taxon>
        <taxon>Ecdysozoa</taxon>
        <taxon>Arthropoda</taxon>
        <taxon>Hexapoda</taxon>
        <taxon>Insecta</taxon>
        <taxon>Pterygota</taxon>
        <taxon>Neoptera</taxon>
        <taxon>Paraneoptera</taxon>
        <taxon>Hemiptera</taxon>
        <taxon>Heteroptera</taxon>
        <taxon>Panheteroptera</taxon>
        <taxon>Pentatomomorpha</taxon>
        <taxon>Pentatomoidea</taxon>
        <taxon>Pentatomidae</taxon>
        <taxon>Pentatominae</taxon>
        <taxon>Nezara</taxon>
    </lineage>
</organism>
<dbReference type="InterPro" id="IPR042099">
    <property type="entry name" value="ANL_N_sf"/>
</dbReference>
<dbReference type="SUPFAM" id="SSF56801">
    <property type="entry name" value="Acetyl-CoA synthetase-like"/>
    <property type="match status" value="1"/>
</dbReference>
<dbReference type="GO" id="GO:0005777">
    <property type="term" value="C:peroxisome"/>
    <property type="evidence" value="ECO:0007669"/>
    <property type="project" value="UniProtKB-SubCell"/>
</dbReference>
<sequence length="630" mass="69994">MITMNASFRLLKPLSRQSNLLKRYNKTILRTISCYTKTFNNVYKVPSFEQKRLYSDWNPNIVKSPYPDVPVPDTTLSDFFWEKAEKWSDLTAVVCGVTGREIKYKELRLLCKRLATSLLKEGIKPGDVVAMILPNMPEFPVIALGLLEAGVVVTTINPLYTADEIVYQIKNSKAVGIFTIPEKLDTVLEAKSILEQEDPANPKKLRIISTNHVLGDEPELPKGVDRLTRLIDDNVDISELPSLQTKCQTTHDVAVIPYSSGTTGRPKGVCLTHRNLISGIISMHILGDVEDATSGRQEVVPAILPCFHIYGLSVVLLQSLYCGGKVVTLPKFDENLFLNVMKKYKSTVLYVAPPLVLYLGSSPNVTDEHLSSVKIILCGAAPVAESDIMKCVKKSPPTVFYKQGYGLTETSPGICAMEKGIKKYNSVGIVAVNTLVKVADLQTNQALGANEEGEICVKGPQVMKEYLNNKKATADVFDKEGWFHTGDIGYYDNDKHFYITDRLKELIKVKGFQVAPAELEALLRSHPDVEDAGVIGVPDPRKGESPIAFVKRIKNSKVTQEDLKAFLAPKIANFKQIDTVVFVESIPKSASGKILRKDLKENYLKKIDLEGFLETKKPKNSHPNNPNERN</sequence>
<dbReference type="EC" id="1.13.12.7" evidence="3"/>
<evidence type="ECO:0000259" key="13">
    <source>
        <dbReference type="Pfam" id="PF00501"/>
    </source>
</evidence>
<dbReference type="Pfam" id="PF00501">
    <property type="entry name" value="AMP-binding"/>
    <property type="match status" value="1"/>
</dbReference>
<evidence type="ECO:0000313" key="16">
    <source>
        <dbReference type="Proteomes" id="UP001152798"/>
    </source>
</evidence>
<evidence type="ECO:0000256" key="2">
    <source>
        <dbReference type="ARBA" id="ARBA00006432"/>
    </source>
</evidence>
<comment type="subcellular location">
    <subcellularLocation>
        <location evidence="1">Peroxisome</location>
    </subcellularLocation>
</comment>
<evidence type="ECO:0000256" key="9">
    <source>
        <dbReference type="ARBA" id="ARBA00023140"/>
    </source>
</evidence>
<name>A0A9P0E0V9_NEZVI</name>
<dbReference type="OrthoDB" id="10253869at2759"/>
<evidence type="ECO:0000256" key="10">
    <source>
        <dbReference type="ARBA" id="ARBA00023223"/>
    </source>
</evidence>
<keyword evidence="7" id="KW-0560">Oxidoreductase</keyword>
<dbReference type="InterPro" id="IPR045851">
    <property type="entry name" value="AMP-bd_C_sf"/>
</dbReference>
<dbReference type="EMBL" id="OV725077">
    <property type="protein sequence ID" value="CAH1390322.1"/>
    <property type="molecule type" value="Genomic_DNA"/>
</dbReference>
<evidence type="ECO:0000256" key="7">
    <source>
        <dbReference type="ARBA" id="ARBA00023002"/>
    </source>
</evidence>
<dbReference type="PANTHER" id="PTHR24096:SF422">
    <property type="entry name" value="BCDNA.GH02901"/>
    <property type="match status" value="1"/>
</dbReference>
<dbReference type="FunFam" id="3.40.50.12780:FF:000003">
    <property type="entry name" value="Long-chain-fatty-acid--CoA ligase FadD"/>
    <property type="match status" value="1"/>
</dbReference>
<comment type="similarity">
    <text evidence="2">Belongs to the ATP-dependent AMP-binding enzyme family.</text>
</comment>
<evidence type="ECO:0000259" key="14">
    <source>
        <dbReference type="Pfam" id="PF13193"/>
    </source>
</evidence>
<evidence type="ECO:0000256" key="8">
    <source>
        <dbReference type="ARBA" id="ARBA00023033"/>
    </source>
</evidence>
<evidence type="ECO:0000256" key="3">
    <source>
        <dbReference type="ARBA" id="ARBA00012532"/>
    </source>
</evidence>
<evidence type="ECO:0000313" key="15">
    <source>
        <dbReference type="EMBL" id="CAH1390322.1"/>
    </source>
</evidence>
<keyword evidence="16" id="KW-1185">Reference proteome</keyword>
<dbReference type="Gene3D" id="3.30.300.30">
    <property type="match status" value="1"/>
</dbReference>
<accession>A0A9P0E0V9</accession>
<feature type="domain" description="AMP-dependent synthetase/ligase" evidence="13">
    <location>
        <begin position="80"/>
        <end position="467"/>
    </location>
</feature>
<gene>
    <name evidence="15" type="ORF">NEZAVI_LOCUS1542</name>
</gene>
<dbReference type="PROSITE" id="PS00455">
    <property type="entry name" value="AMP_BINDING"/>
    <property type="match status" value="1"/>
</dbReference>
<dbReference type="PANTHER" id="PTHR24096">
    <property type="entry name" value="LONG-CHAIN-FATTY-ACID--COA LIGASE"/>
    <property type="match status" value="1"/>
</dbReference>